<dbReference type="Proteomes" id="UP000609172">
    <property type="component" value="Unassembled WGS sequence"/>
</dbReference>
<evidence type="ECO:0000256" key="3">
    <source>
        <dbReference type="PIRSR" id="PIRSR613078-3"/>
    </source>
</evidence>
<organism evidence="4 5">
    <name type="scientific">Flavobacterium agrisoli</name>
    <dbReference type="NCBI Taxonomy" id="2793066"/>
    <lineage>
        <taxon>Bacteria</taxon>
        <taxon>Pseudomonadati</taxon>
        <taxon>Bacteroidota</taxon>
        <taxon>Flavobacteriia</taxon>
        <taxon>Flavobacteriales</taxon>
        <taxon>Flavobacteriaceae</taxon>
        <taxon>Flavobacterium</taxon>
    </lineage>
</organism>
<dbReference type="InterPro" id="IPR017578">
    <property type="entry name" value="Ribazole_CobC"/>
</dbReference>
<keyword evidence="1" id="KW-0378">Hydrolase</keyword>
<gene>
    <name evidence="4" type="primary">cobC</name>
    <name evidence="4" type="ORF">I5M07_15360</name>
</gene>
<accession>A0A934UKQ1</accession>
<dbReference type="InterPro" id="IPR013078">
    <property type="entry name" value="His_Pase_superF_clade-1"/>
</dbReference>
<evidence type="ECO:0000256" key="1">
    <source>
        <dbReference type="ARBA" id="ARBA00022801"/>
    </source>
</evidence>
<feature type="site" description="Transition state stabilizer" evidence="3">
    <location>
        <position position="144"/>
    </location>
</feature>
<dbReference type="PANTHER" id="PTHR46517">
    <property type="entry name" value="FRUCTOSE-2,6-BISPHOSPHATASE TIGAR"/>
    <property type="match status" value="1"/>
</dbReference>
<dbReference type="NCBIfam" id="TIGR03162">
    <property type="entry name" value="ribazole_cobC"/>
    <property type="match status" value="1"/>
</dbReference>
<dbReference type="GO" id="GO:0043456">
    <property type="term" value="P:regulation of pentose-phosphate shunt"/>
    <property type="evidence" value="ECO:0007669"/>
    <property type="project" value="TreeGrafter"/>
</dbReference>
<evidence type="ECO:0000313" key="5">
    <source>
        <dbReference type="Proteomes" id="UP000609172"/>
    </source>
</evidence>
<dbReference type="InterPro" id="IPR029033">
    <property type="entry name" value="His_PPase_superfam"/>
</dbReference>
<dbReference type="GO" id="GO:0004331">
    <property type="term" value="F:fructose-2,6-bisphosphate 2-phosphatase activity"/>
    <property type="evidence" value="ECO:0007669"/>
    <property type="project" value="TreeGrafter"/>
</dbReference>
<dbReference type="GO" id="GO:0009236">
    <property type="term" value="P:cobalamin biosynthetic process"/>
    <property type="evidence" value="ECO:0007669"/>
    <property type="project" value="UniProtKB-UniRule"/>
</dbReference>
<dbReference type="GO" id="GO:0045820">
    <property type="term" value="P:negative regulation of glycolytic process"/>
    <property type="evidence" value="ECO:0007669"/>
    <property type="project" value="TreeGrafter"/>
</dbReference>
<dbReference type="AlphaFoldDB" id="A0A934UKQ1"/>
<dbReference type="Gene3D" id="3.40.50.1240">
    <property type="entry name" value="Phosphoglycerate mutase-like"/>
    <property type="match status" value="1"/>
</dbReference>
<name>A0A934UKQ1_9FLAO</name>
<dbReference type="SMART" id="SM00855">
    <property type="entry name" value="PGAM"/>
    <property type="match status" value="1"/>
</dbReference>
<evidence type="ECO:0000256" key="2">
    <source>
        <dbReference type="NCBIfam" id="TIGR03162"/>
    </source>
</evidence>
<dbReference type="EMBL" id="JAEHFV010000009">
    <property type="protein sequence ID" value="MBK0371207.1"/>
    <property type="molecule type" value="Genomic_DNA"/>
</dbReference>
<keyword evidence="5" id="KW-1185">Reference proteome</keyword>
<proteinExistence type="predicted"/>
<evidence type="ECO:0000313" key="4">
    <source>
        <dbReference type="EMBL" id="MBK0371207.1"/>
    </source>
</evidence>
<protein>
    <recommendedName>
        <fullName evidence="2">Alpha-ribazole phosphatase</fullName>
        <ecNumber evidence="2">3.1.3.73</ecNumber>
    </recommendedName>
</protein>
<reference evidence="4" key="1">
    <citation type="submission" date="2020-12" db="EMBL/GenBank/DDBJ databases">
        <title>Bacterial novel species Flavobacterium sp. SE-1-e isolated from soil.</title>
        <authorList>
            <person name="Jung H.-Y."/>
        </authorList>
    </citation>
    <scope>NUCLEOTIDE SEQUENCE</scope>
    <source>
        <strain evidence="4">SE-1-e</strain>
    </source>
</reference>
<dbReference type="PANTHER" id="PTHR46517:SF1">
    <property type="entry name" value="FRUCTOSE-2,6-BISPHOSPHATASE TIGAR"/>
    <property type="match status" value="1"/>
</dbReference>
<dbReference type="InterPro" id="IPR051695">
    <property type="entry name" value="Phosphoglycerate_Mutase"/>
</dbReference>
<dbReference type="Pfam" id="PF00300">
    <property type="entry name" value="His_Phos_1"/>
    <property type="match status" value="1"/>
</dbReference>
<sequence>MEIYLVRHTETVVPKGICYGQTDVAIAQPYDTAFEKIATQLPHNAVLFSSPLQRCLQLAHYLQLHNKTEKIQVDARLMEMHFGDWEMQAWNEIPTEILNPWMTDFVSVAVPNGESFEKLHQRVLDFIESEIKNLSTQNVIIVAHAGIIRSILCYFEQIPLAEAFATKVDFGAVIRTEYPLSHSESKL</sequence>
<dbReference type="RefSeq" id="WP_200107332.1">
    <property type="nucleotide sequence ID" value="NZ_JAEHFV010000009.1"/>
</dbReference>
<dbReference type="CDD" id="cd07067">
    <property type="entry name" value="HP_PGM_like"/>
    <property type="match status" value="1"/>
</dbReference>
<dbReference type="SUPFAM" id="SSF53254">
    <property type="entry name" value="Phosphoglycerate mutase-like"/>
    <property type="match status" value="1"/>
</dbReference>
<dbReference type="GO" id="GO:0005829">
    <property type="term" value="C:cytosol"/>
    <property type="evidence" value="ECO:0007669"/>
    <property type="project" value="TreeGrafter"/>
</dbReference>
<comment type="caution">
    <text evidence="4">The sequence shown here is derived from an EMBL/GenBank/DDBJ whole genome shotgun (WGS) entry which is preliminary data.</text>
</comment>
<dbReference type="GO" id="GO:0043755">
    <property type="term" value="F:alpha-ribazole phosphatase activity"/>
    <property type="evidence" value="ECO:0007669"/>
    <property type="project" value="UniProtKB-UniRule"/>
</dbReference>
<dbReference type="EC" id="3.1.3.73" evidence="2"/>